<dbReference type="OrthoDB" id="407010at2759"/>
<dbReference type="OMA" id="MLPNCKA"/>
<comment type="similarity">
    <text evidence="1">Belongs to the carotenoid oxygenase family.</text>
</comment>
<keyword evidence="4 5" id="KW-0408">Iron</keyword>
<evidence type="ECO:0000256" key="3">
    <source>
        <dbReference type="ARBA" id="ARBA00023002"/>
    </source>
</evidence>
<evidence type="ECO:0000256" key="2">
    <source>
        <dbReference type="ARBA" id="ARBA00022723"/>
    </source>
</evidence>
<dbReference type="PANTHER" id="PTHR10543:SF24">
    <property type="entry name" value="CAROTENOID ISOMEROOXYGENASE"/>
    <property type="match status" value="1"/>
</dbReference>
<feature type="binding site" evidence="5">
    <location>
        <position position="232"/>
    </location>
    <ligand>
        <name>Fe cation</name>
        <dbReference type="ChEBI" id="CHEBI:24875"/>
        <note>catalytic</note>
    </ligand>
</feature>
<comment type="cofactor">
    <cofactor evidence="5">
        <name>Fe(2+)</name>
        <dbReference type="ChEBI" id="CHEBI:29033"/>
    </cofactor>
    <text evidence="5">Binds 1 Fe(2+) ion per subunit.</text>
</comment>
<evidence type="ECO:0000256" key="5">
    <source>
        <dbReference type="PIRSR" id="PIRSR604294-1"/>
    </source>
</evidence>
<evidence type="ECO:0000256" key="4">
    <source>
        <dbReference type="ARBA" id="ARBA00023004"/>
    </source>
</evidence>
<keyword evidence="2 5" id="KW-0479">Metal-binding</keyword>
<keyword evidence="3" id="KW-0560">Oxidoreductase</keyword>
<dbReference type="Proteomes" id="UP000085678">
    <property type="component" value="Unplaced"/>
</dbReference>
<organism evidence="6 7">
    <name type="scientific">Lingula anatina</name>
    <name type="common">Brachiopod</name>
    <name type="synonym">Lingula unguis</name>
    <dbReference type="NCBI Taxonomy" id="7574"/>
    <lineage>
        <taxon>Eukaryota</taxon>
        <taxon>Metazoa</taxon>
        <taxon>Spiralia</taxon>
        <taxon>Lophotrochozoa</taxon>
        <taxon>Brachiopoda</taxon>
        <taxon>Linguliformea</taxon>
        <taxon>Lingulata</taxon>
        <taxon>Lingulida</taxon>
        <taxon>Linguloidea</taxon>
        <taxon>Lingulidae</taxon>
        <taxon>Lingula</taxon>
    </lineage>
</organism>
<dbReference type="GO" id="GO:0016121">
    <property type="term" value="P:carotene catabolic process"/>
    <property type="evidence" value="ECO:0007669"/>
    <property type="project" value="TreeGrafter"/>
</dbReference>
<evidence type="ECO:0000313" key="7">
    <source>
        <dbReference type="RefSeq" id="XP_013381574.1"/>
    </source>
</evidence>
<dbReference type="GO" id="GO:0010436">
    <property type="term" value="F:carotenoid dioxygenase activity"/>
    <property type="evidence" value="ECO:0007669"/>
    <property type="project" value="TreeGrafter"/>
</dbReference>
<sequence length="526" mass="59910">MQALFKSLEKETLEPVEGRVTGTIPSWLSGSFYRNGPGKYEVGDTKYNHLFDGLALLQKFSIKDGRISYQNKFLKSETFLKNMKANRIVVSEFGTLAHPDPCKTLFQRFFSYFYLDEDEMMTDNCSVNIFPMGDQLYASTETKWLRKIDPETLETPGRVDITQFVATNSATAHPHHDRDGCVYNIGNCFKGRPRLAVIRWNPPSKEAPDQIQNAELVASLPSPYYVKYSYSHSFALTENFIVVIQQPLIINVLSILTAKIRGTPFANGMYWDKNCKTVFHIINKKTGEAINPGYNYVGDPLLLFHHINAYEEDGHVVVDVCSAEDGSTFDMIFLDKLQSEDFKKLMKKNGNTFPRRFVLPLNIDKKASNLVTLRDTRATATMSGKNEIFCKDERLSDILTEFPMVNYELVNGRKYRYMYGISTNVVGDYSTGLVKTDVQNKTTVRWDETDCYPSEPWFVPSPDSKEEDDGIVLSSVLNDVTMKTFLLVLDAKSFTELGRAEFDVAPPMGFHVRFIDNETIRGLKKE</sequence>
<protein>
    <submittedName>
        <fullName evidence="7">Beta,beta-carotene 15,15'-dioxygenase</fullName>
    </submittedName>
</protein>
<dbReference type="GO" id="GO:0046872">
    <property type="term" value="F:metal ion binding"/>
    <property type="evidence" value="ECO:0007669"/>
    <property type="project" value="UniProtKB-KW"/>
</dbReference>
<gene>
    <name evidence="7" type="primary">LOC106152511</name>
</gene>
<dbReference type="Pfam" id="PF03055">
    <property type="entry name" value="RPE65"/>
    <property type="match status" value="1"/>
</dbReference>
<dbReference type="AlphaFoldDB" id="A0A1S3H8X4"/>
<keyword evidence="6" id="KW-1185">Reference proteome</keyword>
<dbReference type="RefSeq" id="XP_013381574.1">
    <property type="nucleotide sequence ID" value="XM_013526120.1"/>
</dbReference>
<dbReference type="InParanoid" id="A0A1S3H8X4"/>
<accession>A0A1S3H8X4</accession>
<dbReference type="PANTHER" id="PTHR10543">
    <property type="entry name" value="BETA-CAROTENE DIOXYGENASE"/>
    <property type="match status" value="1"/>
</dbReference>
<feature type="binding site" evidence="5">
    <location>
        <position position="511"/>
    </location>
    <ligand>
        <name>Fe cation</name>
        <dbReference type="ChEBI" id="CHEBI:24875"/>
        <note>catalytic</note>
    </ligand>
</feature>
<name>A0A1S3H8X4_LINAN</name>
<dbReference type="GeneID" id="106152511"/>
<dbReference type="GO" id="GO:0042574">
    <property type="term" value="P:retinal metabolic process"/>
    <property type="evidence" value="ECO:0007669"/>
    <property type="project" value="TreeGrafter"/>
</dbReference>
<evidence type="ECO:0000313" key="6">
    <source>
        <dbReference type="Proteomes" id="UP000085678"/>
    </source>
</evidence>
<reference evidence="7" key="1">
    <citation type="submission" date="2025-08" db="UniProtKB">
        <authorList>
            <consortium name="RefSeq"/>
        </authorList>
    </citation>
    <scope>IDENTIFICATION</scope>
    <source>
        <tissue evidence="7">Gonads</tissue>
    </source>
</reference>
<proteinExistence type="inferred from homology"/>
<dbReference type="KEGG" id="lak:106152511"/>
<dbReference type="InterPro" id="IPR004294">
    <property type="entry name" value="Carotenoid_Oase"/>
</dbReference>
<dbReference type="FunCoup" id="A0A1S3H8X4">
    <property type="interactions" value="2"/>
</dbReference>
<dbReference type="STRING" id="7574.A0A1S3H8X4"/>
<evidence type="ECO:0000256" key="1">
    <source>
        <dbReference type="ARBA" id="ARBA00006787"/>
    </source>
</evidence>
<dbReference type="GO" id="GO:0003834">
    <property type="term" value="F:beta-carotene 15,15'-dioxygenase activity"/>
    <property type="evidence" value="ECO:0007669"/>
    <property type="project" value="TreeGrafter"/>
</dbReference>
<feature type="binding site" evidence="5">
    <location>
        <position position="305"/>
    </location>
    <ligand>
        <name>Fe cation</name>
        <dbReference type="ChEBI" id="CHEBI:24875"/>
        <note>catalytic</note>
    </ligand>
</feature>
<feature type="binding site" evidence="5">
    <location>
        <position position="173"/>
    </location>
    <ligand>
        <name>Fe cation</name>
        <dbReference type="ChEBI" id="CHEBI:24875"/>
        <note>catalytic</note>
    </ligand>
</feature>